<comment type="caution">
    <text evidence="3">The sequence shown here is derived from an EMBL/GenBank/DDBJ whole genome shotgun (WGS) entry which is preliminary data.</text>
</comment>
<dbReference type="Pfam" id="PF02450">
    <property type="entry name" value="LCAT"/>
    <property type="match status" value="1"/>
</dbReference>
<organism evidence="3 4">
    <name type="scientific">Cadophora malorum</name>
    <dbReference type="NCBI Taxonomy" id="108018"/>
    <lineage>
        <taxon>Eukaryota</taxon>
        <taxon>Fungi</taxon>
        <taxon>Dikarya</taxon>
        <taxon>Ascomycota</taxon>
        <taxon>Pezizomycotina</taxon>
        <taxon>Leotiomycetes</taxon>
        <taxon>Helotiales</taxon>
        <taxon>Ploettnerulaceae</taxon>
        <taxon>Cadophora</taxon>
    </lineage>
</organism>
<dbReference type="PANTHER" id="PTHR11440">
    <property type="entry name" value="LECITHIN-CHOLESTEROL ACYLTRANSFERASE-RELATED"/>
    <property type="match status" value="1"/>
</dbReference>
<evidence type="ECO:0000256" key="2">
    <source>
        <dbReference type="SAM" id="Phobius"/>
    </source>
</evidence>
<feature type="region of interest" description="Disordered" evidence="1">
    <location>
        <begin position="34"/>
        <end position="53"/>
    </location>
</feature>
<gene>
    <name evidence="3" type="ORF">IFR04_013895</name>
</gene>
<feature type="compositionally biased region" description="Basic residues" evidence="1">
    <location>
        <begin position="1"/>
        <end position="10"/>
    </location>
</feature>
<dbReference type="SUPFAM" id="SSF53474">
    <property type="entry name" value="alpha/beta-Hydrolases"/>
    <property type="match status" value="1"/>
</dbReference>
<keyword evidence="2" id="KW-0812">Transmembrane</keyword>
<evidence type="ECO:0000313" key="4">
    <source>
        <dbReference type="Proteomes" id="UP000664132"/>
    </source>
</evidence>
<dbReference type="AlphaFoldDB" id="A0A8H7T3U4"/>
<feature type="compositionally biased region" description="Basic and acidic residues" evidence="1">
    <location>
        <begin position="11"/>
        <end position="25"/>
    </location>
</feature>
<dbReference type="GO" id="GO:0006629">
    <property type="term" value="P:lipid metabolic process"/>
    <property type="evidence" value="ECO:0007669"/>
    <property type="project" value="InterPro"/>
</dbReference>
<dbReference type="OrthoDB" id="190846at2759"/>
<keyword evidence="2" id="KW-0472">Membrane</keyword>
<dbReference type="Proteomes" id="UP000664132">
    <property type="component" value="Unassembled WGS sequence"/>
</dbReference>
<dbReference type="GO" id="GO:0008374">
    <property type="term" value="F:O-acyltransferase activity"/>
    <property type="evidence" value="ECO:0007669"/>
    <property type="project" value="InterPro"/>
</dbReference>
<keyword evidence="2" id="KW-1133">Transmembrane helix</keyword>
<feature type="transmembrane region" description="Helical" evidence="2">
    <location>
        <begin position="58"/>
        <end position="77"/>
    </location>
</feature>
<proteinExistence type="predicted"/>
<evidence type="ECO:0000256" key="1">
    <source>
        <dbReference type="SAM" id="MobiDB-lite"/>
    </source>
</evidence>
<dbReference type="Gene3D" id="3.40.50.1820">
    <property type="entry name" value="alpha/beta hydrolase"/>
    <property type="match status" value="1"/>
</dbReference>
<name>A0A8H7T3U4_9HELO</name>
<keyword evidence="4" id="KW-1185">Reference proteome</keyword>
<protein>
    <recommendedName>
        <fullName evidence="5">Phospholipid:diacylglycerol acyltransferase</fullName>
    </recommendedName>
</protein>
<evidence type="ECO:0000313" key="3">
    <source>
        <dbReference type="EMBL" id="KAG4412974.1"/>
    </source>
</evidence>
<sequence>MSSYLRKRGKKDPPPPRDDSPAKAEEVRLAPISKIIHDDSEHPHKHKQQKTKTKRRNGLIFVLGGLFGILVAGFFAGRSDLIDFPEFGDLSMDSLMDVLPAGFVSDARDLAKGEREAVNYDSFSVGLKLVSQGVRAKHPVIMVPGVISTGLESWGTTNSSRQYFRKRLWGSWSMMRALVLDKEGWKKHIMLDKFTGLDPAGGIKLRAAQGFDAADFFITGYWIWNKILENLATIGYDPDNSYTAAYDWRLSYKNLEVRDSYFTRLKTYCEMAYKTTGQKAVLVSHSMGSQVLFYFFHWVAAEDGGNGGDDWVDKYVGSWINISGCMLGALKGLPAVLSGEMKDTAQLNAFAVYGLEKFLSREERAEIFRAMPGISSMLPIGGNAVWGNMTWAPDDAPGQNISYGTFLNFKHYNGTSEYRNLTVEDSMAYLMNTTEQWYQDSVRGSYSHGVAHTTAEVEANEKDQKKWINPLETRLPLAPNLKIYCFYGIGKPTERSYFYRTDKNPLSSLNITIDTTLIQPASNIDHGVILGEGDGTVGLLSTGYMCNKGWNIHRYNPAGVQVKVYEMPHEPDRFSPRGGPNTGDHVDILGRQSLNDLILRVAAGKGEEIGEYVVSKIREYADNVKVYEEEEYL</sequence>
<reference evidence="3" key="1">
    <citation type="submission" date="2021-02" db="EMBL/GenBank/DDBJ databases">
        <title>Genome sequence Cadophora malorum strain M34.</title>
        <authorList>
            <person name="Stefanovic E."/>
            <person name="Vu D."/>
            <person name="Scully C."/>
            <person name="Dijksterhuis J."/>
            <person name="Roader J."/>
            <person name="Houbraken J."/>
        </authorList>
    </citation>
    <scope>NUCLEOTIDE SEQUENCE</scope>
    <source>
        <strain evidence="3">M34</strain>
    </source>
</reference>
<feature type="region of interest" description="Disordered" evidence="1">
    <location>
        <begin position="1"/>
        <end position="25"/>
    </location>
</feature>
<dbReference type="InterPro" id="IPR003386">
    <property type="entry name" value="LACT/PDAT_acylTrfase"/>
</dbReference>
<feature type="compositionally biased region" description="Basic residues" evidence="1">
    <location>
        <begin position="43"/>
        <end position="53"/>
    </location>
</feature>
<dbReference type="InterPro" id="IPR029058">
    <property type="entry name" value="AB_hydrolase_fold"/>
</dbReference>
<accession>A0A8H7T3U4</accession>
<evidence type="ECO:0008006" key="5">
    <source>
        <dbReference type="Google" id="ProtNLM"/>
    </source>
</evidence>
<dbReference type="EMBL" id="JAFJYH010000341">
    <property type="protein sequence ID" value="KAG4412974.1"/>
    <property type="molecule type" value="Genomic_DNA"/>
</dbReference>